<comment type="caution">
    <text evidence="1">The sequence shown here is derived from an EMBL/GenBank/DDBJ whole genome shotgun (WGS) entry which is preliminary data.</text>
</comment>
<gene>
    <name evidence="1" type="ORF">DI555_05765</name>
</gene>
<name>A0A2W5NRH1_9SPHN</name>
<protein>
    <submittedName>
        <fullName evidence="1">Uncharacterized protein</fullName>
    </submittedName>
</protein>
<proteinExistence type="predicted"/>
<dbReference type="EMBL" id="QFPX01000004">
    <property type="protein sequence ID" value="PZQ56141.1"/>
    <property type="molecule type" value="Genomic_DNA"/>
</dbReference>
<organism evidence="1 2">
    <name type="scientific">Novosphingobium pentaromativorans</name>
    <dbReference type="NCBI Taxonomy" id="205844"/>
    <lineage>
        <taxon>Bacteria</taxon>
        <taxon>Pseudomonadati</taxon>
        <taxon>Pseudomonadota</taxon>
        <taxon>Alphaproteobacteria</taxon>
        <taxon>Sphingomonadales</taxon>
        <taxon>Sphingomonadaceae</taxon>
        <taxon>Novosphingobium</taxon>
    </lineage>
</organism>
<sequence length="112" mass="12254">MSDLLPAGFAALEPFVAQWALAGSAARAVRRGTSSREEREAFYAAGRDLLDAALDHLDRRGLDAFDAADERLMNLLLSLAHVSLAVELQKDAETVHADFRRFMRITRTPAGA</sequence>
<reference evidence="1 2" key="1">
    <citation type="submission" date="2017-08" db="EMBL/GenBank/DDBJ databases">
        <title>Infants hospitalized years apart are colonized by the same room-sourced microbial strains.</title>
        <authorList>
            <person name="Brooks B."/>
            <person name="Olm M.R."/>
            <person name="Firek B.A."/>
            <person name="Baker R."/>
            <person name="Thomas B.C."/>
            <person name="Morowitz M.J."/>
            <person name="Banfield J.F."/>
        </authorList>
    </citation>
    <scope>NUCLEOTIDE SEQUENCE [LARGE SCALE GENOMIC DNA]</scope>
    <source>
        <strain evidence="1">S2_005_002_R2_33</strain>
    </source>
</reference>
<evidence type="ECO:0000313" key="1">
    <source>
        <dbReference type="EMBL" id="PZQ56141.1"/>
    </source>
</evidence>
<dbReference type="Proteomes" id="UP000249082">
    <property type="component" value="Unassembled WGS sequence"/>
</dbReference>
<dbReference type="AlphaFoldDB" id="A0A2W5NRH1"/>
<accession>A0A2W5NRH1</accession>
<evidence type="ECO:0000313" key="2">
    <source>
        <dbReference type="Proteomes" id="UP000249082"/>
    </source>
</evidence>